<comment type="catalytic activity">
    <reaction evidence="1">
        <text>S-ubiquitinyl-[E2 ubiquitin-conjugating enzyme]-L-cysteine + [acceptor protein]-L-lysine = [E2 ubiquitin-conjugating enzyme]-L-cysteine + N(6)-ubiquitinyl-[acceptor protein]-L-lysine.</text>
        <dbReference type="EC" id="2.3.2.27"/>
    </reaction>
</comment>
<dbReference type="OrthoDB" id="9984778at2759"/>
<feature type="transmembrane region" description="Helical" evidence="11">
    <location>
        <begin position="535"/>
        <end position="561"/>
    </location>
</feature>
<comment type="subcellular location">
    <subcellularLocation>
        <location evidence="2">Endomembrane system</location>
        <topology evidence="2">Multi-pass membrane protein</topology>
    </subcellularLocation>
</comment>
<keyword evidence="9 11" id="KW-0472">Membrane</keyword>
<evidence type="ECO:0000313" key="13">
    <source>
        <dbReference type="EMBL" id="OJT08566.1"/>
    </source>
</evidence>
<accession>A0A1M2VLW6</accession>
<gene>
    <name evidence="13" type="ORF">TRAPUB_493</name>
</gene>
<feature type="domain" description="SWEET-like" evidence="12">
    <location>
        <begin position="532"/>
        <end position="617"/>
    </location>
</feature>
<keyword evidence="8 11" id="KW-1133">Transmembrane helix</keyword>
<evidence type="ECO:0000256" key="11">
    <source>
        <dbReference type="SAM" id="Phobius"/>
    </source>
</evidence>
<dbReference type="STRING" id="154538.A0A1M2VLW6"/>
<name>A0A1M2VLW6_TRAPU</name>
<dbReference type="Proteomes" id="UP000184267">
    <property type="component" value="Unassembled WGS sequence"/>
</dbReference>
<keyword evidence="6 11" id="KW-0812">Transmembrane</keyword>
<organism evidence="13 14">
    <name type="scientific">Trametes pubescens</name>
    <name type="common">White-rot fungus</name>
    <dbReference type="NCBI Taxonomy" id="154538"/>
    <lineage>
        <taxon>Eukaryota</taxon>
        <taxon>Fungi</taxon>
        <taxon>Dikarya</taxon>
        <taxon>Basidiomycota</taxon>
        <taxon>Agaricomycotina</taxon>
        <taxon>Agaricomycetes</taxon>
        <taxon>Polyporales</taxon>
        <taxon>Polyporaceae</taxon>
        <taxon>Trametes</taxon>
    </lineage>
</organism>
<evidence type="ECO:0000256" key="9">
    <source>
        <dbReference type="ARBA" id="ARBA00023136"/>
    </source>
</evidence>
<dbReference type="GO" id="GO:0061630">
    <property type="term" value="F:ubiquitin protein ligase activity"/>
    <property type="evidence" value="ECO:0007669"/>
    <property type="project" value="UniProtKB-EC"/>
</dbReference>
<comment type="pathway">
    <text evidence="3">Protein modification; protein ubiquitination.</text>
</comment>
<dbReference type="GO" id="GO:0012505">
    <property type="term" value="C:endomembrane system"/>
    <property type="evidence" value="ECO:0007669"/>
    <property type="project" value="UniProtKB-SubCell"/>
</dbReference>
<dbReference type="EC" id="2.3.2.27" evidence="4"/>
<comment type="caution">
    <text evidence="13">The sequence shown here is derived from an EMBL/GenBank/DDBJ whole genome shotgun (WGS) entry which is preliminary data.</text>
</comment>
<dbReference type="Pfam" id="PF11145">
    <property type="entry name" value="DUF2921"/>
    <property type="match status" value="1"/>
</dbReference>
<feature type="region of interest" description="Disordered" evidence="10">
    <location>
        <begin position="1"/>
        <end position="23"/>
    </location>
</feature>
<evidence type="ECO:0000256" key="2">
    <source>
        <dbReference type="ARBA" id="ARBA00004127"/>
    </source>
</evidence>
<evidence type="ECO:0000256" key="7">
    <source>
        <dbReference type="ARBA" id="ARBA00022786"/>
    </source>
</evidence>
<evidence type="ECO:0000256" key="1">
    <source>
        <dbReference type="ARBA" id="ARBA00000900"/>
    </source>
</evidence>
<evidence type="ECO:0000256" key="5">
    <source>
        <dbReference type="ARBA" id="ARBA00022679"/>
    </source>
</evidence>
<dbReference type="OMA" id="HETSSWI"/>
<feature type="compositionally biased region" description="Pro residues" evidence="10">
    <location>
        <begin position="459"/>
        <end position="477"/>
    </location>
</feature>
<evidence type="ECO:0000256" key="3">
    <source>
        <dbReference type="ARBA" id="ARBA00004906"/>
    </source>
</evidence>
<proteinExistence type="predicted"/>
<keyword evidence="7" id="KW-0833">Ubl conjugation pathway</keyword>
<reference evidence="13 14" key="1">
    <citation type="submission" date="2016-10" db="EMBL/GenBank/DDBJ databases">
        <title>Genome sequence of the basidiomycete white-rot fungus Trametes pubescens.</title>
        <authorList>
            <person name="Makela M.R."/>
            <person name="Granchi Z."/>
            <person name="Peng M."/>
            <person name="De Vries R.P."/>
            <person name="Grigoriev I."/>
            <person name="Riley R."/>
            <person name="Hilden K."/>
        </authorList>
    </citation>
    <scope>NUCLEOTIDE SEQUENCE [LARGE SCALE GENOMIC DNA]</scope>
    <source>
        <strain evidence="13 14">FBCC735</strain>
    </source>
</reference>
<protein>
    <recommendedName>
        <fullName evidence="4">RING-type E3 ubiquitin transferase</fullName>
        <ecNumber evidence="4">2.3.2.27</ecNumber>
    </recommendedName>
</protein>
<evidence type="ECO:0000256" key="8">
    <source>
        <dbReference type="ARBA" id="ARBA00022989"/>
    </source>
</evidence>
<evidence type="ECO:0000313" key="14">
    <source>
        <dbReference type="Proteomes" id="UP000184267"/>
    </source>
</evidence>
<evidence type="ECO:0000256" key="4">
    <source>
        <dbReference type="ARBA" id="ARBA00012483"/>
    </source>
</evidence>
<sequence length="627" mass="68780">MSTPNNEPQDLENGTPEAPRQQRSSLPSFLFITFVLFMLTSGRGDELSLTRDQYLAGLQSLNYQLSNYSAWLNGTASNFTLPVEDPNTMPLVEAFLPFGSELDPKQGSYYSNMTGFWHGDTQPHNLTALNTSEAASSWRHLSEQFLLPVNFSAIPDLLGPWNWTGTNKLSLSVGDKLIPFERAGDKHKDIAVIHGKLDLSDPESSDELRLDFEGIHVLSTGSVYALAESGGRGIDLRVLPALVPERFRNESLRAVEVELTTRISKLKEKIDAGLFEQDSAEADDSPKTQCSFQLFAQLEPTNVPKDLMDELESEIDEPTGITTVKAPELVFEGVLLSQNCSILYEIKHTVGVQSQRLYRKITTYSGVSTVVNLVLLGLFRKQAAQSSSAIGLSRVSRYTFLIQSLIDAISFIGHITLGILAEGRPSLSVLAPAGLACLLFVYEAQMAVLIGQIQAPEDAPTPQPSPTPPPPPPPTPPQQATTTEGPITDGDNGSVAPPGPSPMVPVAPTLPARQSFLQFLWTHIRTDPAARLWTLLSLSLIVVFRIVIALSLPLFFIGSLFSSMWMMQIYRSARRSRTSGLSVEYLVGTTLGRLFFACYFLGCPKNILNVQPRSTFTASRGRSCQQF</sequence>
<evidence type="ECO:0000259" key="12">
    <source>
        <dbReference type="Pfam" id="PF11145"/>
    </source>
</evidence>
<evidence type="ECO:0000256" key="10">
    <source>
        <dbReference type="SAM" id="MobiDB-lite"/>
    </source>
</evidence>
<evidence type="ECO:0000256" key="6">
    <source>
        <dbReference type="ARBA" id="ARBA00022692"/>
    </source>
</evidence>
<dbReference type="EMBL" id="MNAD01001029">
    <property type="protein sequence ID" value="OJT08566.1"/>
    <property type="molecule type" value="Genomic_DNA"/>
</dbReference>
<dbReference type="InterPro" id="IPR021319">
    <property type="entry name" value="DUF2921"/>
</dbReference>
<feature type="region of interest" description="Disordered" evidence="10">
    <location>
        <begin position="456"/>
        <end position="504"/>
    </location>
</feature>
<keyword evidence="5" id="KW-0808">Transferase</keyword>
<keyword evidence="14" id="KW-1185">Reference proteome</keyword>
<dbReference type="AlphaFoldDB" id="A0A1M2VLW6"/>